<keyword evidence="3" id="KW-1185">Reference proteome</keyword>
<dbReference type="GO" id="GO:0004386">
    <property type="term" value="F:helicase activity"/>
    <property type="evidence" value="ECO:0007669"/>
    <property type="project" value="UniProtKB-KW"/>
</dbReference>
<organism evidence="2 3">
    <name type="scientific">Alicyclobacillus acidoterrestris (strain ATCC 49025 / DSM 3922 / CIP 106132 / NCIMB 13137 / GD3B)</name>
    <dbReference type="NCBI Taxonomy" id="1356854"/>
    <lineage>
        <taxon>Bacteria</taxon>
        <taxon>Bacillati</taxon>
        <taxon>Bacillota</taxon>
        <taxon>Bacilli</taxon>
        <taxon>Bacillales</taxon>
        <taxon>Alicyclobacillaceae</taxon>
        <taxon>Alicyclobacillus</taxon>
    </lineage>
</organism>
<dbReference type="OrthoDB" id="2369695at2"/>
<gene>
    <name evidence="2" type="ORF">K1I37_11515</name>
</gene>
<feature type="domain" description="Helicase XPB/Ssl2 N-terminal" evidence="1">
    <location>
        <begin position="367"/>
        <end position="452"/>
    </location>
</feature>
<name>A0A9E6ZHV0_ALIAG</name>
<dbReference type="AlphaFoldDB" id="A0A9E6ZHV0"/>
<keyword evidence="2" id="KW-0547">Nucleotide-binding</keyword>
<keyword evidence="2" id="KW-0067">ATP-binding</keyword>
<dbReference type="InterPro" id="IPR032830">
    <property type="entry name" value="XPB/Ssl2_N"/>
</dbReference>
<keyword evidence="2" id="KW-0378">Hydrolase</keyword>
<evidence type="ECO:0000259" key="1">
    <source>
        <dbReference type="Pfam" id="PF13625"/>
    </source>
</evidence>
<protein>
    <submittedName>
        <fullName evidence="2">Helicase-associated domain-containing protein</fullName>
    </submittedName>
</protein>
<dbReference type="KEGG" id="aaco:K1I37_11515"/>
<dbReference type="RefSeq" id="WP_031218732.1">
    <property type="nucleotide sequence ID" value="NZ_AURB01000134.1"/>
</dbReference>
<evidence type="ECO:0000313" key="2">
    <source>
        <dbReference type="EMBL" id="UNO47356.1"/>
    </source>
</evidence>
<evidence type="ECO:0000313" key="3">
    <source>
        <dbReference type="Proteomes" id="UP000829401"/>
    </source>
</evidence>
<sequence length="458" mass="53320">MKLNECLNHASVDTLRSVALYQEIDCSLYSKLDLMQSILYAMRIRAHVCELTKRWMEEWGDLMTRISMSNRQVFSAEEIEALFMATGFEANALHRALSQGWLFARRTQSLRPTYIIPMEVHETIRKYLLDQMKGQVVVRTTPPIIQQDEATCLVQDFQTFIDYVSNHEIQLTTGGAMYKRHVQRLMELFSVPEDLTIPEWRFGYGRRTHDYPDRLALLYDFAYDQNFVIETDEQTLVVSDAIREWTVLSRAQQMQRILQFYIRLYRRPIPRLREIVEMIRTLAEEWVESNSVLAACGSMVSQFYYDTREAVWNQRILKMLTHLGVIRLGFDQESDEQWFQMTNLGQELLTQDELQLVDETSHSQASIIVQPNFEVMVTVHDSQVESVLSQFADLLSAGSIRIYRILEQSVQRGLAAGYDFARWRATLAQASIGPIPGNVERTLIEWETMHASERPLSS</sequence>
<keyword evidence="2" id="KW-0347">Helicase</keyword>
<accession>A0A9E6ZHV0</accession>
<dbReference type="Proteomes" id="UP000829401">
    <property type="component" value="Chromosome"/>
</dbReference>
<proteinExistence type="predicted"/>
<dbReference type="EMBL" id="CP080467">
    <property type="protein sequence ID" value="UNO47356.1"/>
    <property type="molecule type" value="Genomic_DNA"/>
</dbReference>
<dbReference type="Pfam" id="PF13625">
    <property type="entry name" value="Helicase_C_3"/>
    <property type="match status" value="1"/>
</dbReference>
<reference evidence="3" key="1">
    <citation type="journal article" date="2022" name="G3 (Bethesda)">
        <title>Unveiling the complete genome sequence of Alicyclobacillus acidoterrestris DSM 3922T, a taint-producing strain.</title>
        <authorList>
            <person name="Leonardo I.C."/>
            <person name="Barreto Crespo M.T."/>
            <person name="Gaspar F.B."/>
        </authorList>
    </citation>
    <scope>NUCLEOTIDE SEQUENCE [LARGE SCALE GENOMIC DNA]</scope>
    <source>
        <strain evidence="3">DSM 3922</strain>
    </source>
</reference>